<dbReference type="PROSITE" id="PS01091">
    <property type="entry name" value="TATD_3"/>
    <property type="match status" value="1"/>
</dbReference>
<accession>A0A934UT59</accession>
<dbReference type="FunFam" id="3.20.20.140:FF:000005">
    <property type="entry name" value="TatD family hydrolase"/>
    <property type="match status" value="1"/>
</dbReference>
<name>A0A934UT59_9BURK</name>
<evidence type="ECO:0000256" key="4">
    <source>
        <dbReference type="PIRSR" id="PIRSR005902-1"/>
    </source>
</evidence>
<keyword evidence="3 5" id="KW-0378">Hydrolase</keyword>
<organism evidence="5 6">
    <name type="scientific">Ramlibacter algicola</name>
    <dbReference type="NCBI Taxonomy" id="2795217"/>
    <lineage>
        <taxon>Bacteria</taxon>
        <taxon>Pseudomonadati</taxon>
        <taxon>Pseudomonadota</taxon>
        <taxon>Betaproteobacteria</taxon>
        <taxon>Burkholderiales</taxon>
        <taxon>Comamonadaceae</taxon>
        <taxon>Ramlibacter</taxon>
    </lineage>
</organism>
<sequence length="280" mass="30083">MASLVDTHCHLDAPEFAHDTTDVRARARAAGVCHCVLPAVAPSNFAAVRELAHAHGDSYALGIHPLCTPDASDDDLLRLDRALAEQAGDPRLVAVGEIGLDFFVPGLDAGKQEHFYASQLELARRHRLPVILHVRRSADRLLKHLRADSPGGIAHAFNGSDQQARQFVDLGFRLGFGGAVTYDRALQLRRLATTLPASALVLETDSPDIPPHWLYRTAAQRDAGEVQGRNEPRELPRIAQVVAGLRGVQLDELAGVTTANAIAALPRLGALLEASSAALR</sequence>
<evidence type="ECO:0000313" key="6">
    <source>
        <dbReference type="Proteomes" id="UP000617041"/>
    </source>
</evidence>
<reference evidence="5" key="1">
    <citation type="submission" date="2020-12" db="EMBL/GenBank/DDBJ databases">
        <title>Ramlibacter sp. nov., isolated from a freshwater alga, Cryptomonas.</title>
        <authorList>
            <person name="Kim H.M."/>
            <person name="Jeon C.O."/>
        </authorList>
    </citation>
    <scope>NUCLEOTIDE SEQUENCE</scope>
    <source>
        <strain evidence="5">CrO1</strain>
    </source>
</reference>
<evidence type="ECO:0000256" key="1">
    <source>
        <dbReference type="ARBA" id="ARBA00009275"/>
    </source>
</evidence>
<proteinExistence type="inferred from homology"/>
<dbReference type="AlphaFoldDB" id="A0A934UT59"/>
<dbReference type="GO" id="GO:0046872">
    <property type="term" value="F:metal ion binding"/>
    <property type="evidence" value="ECO:0007669"/>
    <property type="project" value="UniProtKB-KW"/>
</dbReference>
<dbReference type="PANTHER" id="PTHR46124">
    <property type="entry name" value="D-AMINOACYL-TRNA DEACYLASE"/>
    <property type="match status" value="1"/>
</dbReference>
<dbReference type="PANTHER" id="PTHR46124:SF2">
    <property type="entry name" value="D-AMINOACYL-TRNA DEACYLASE"/>
    <property type="match status" value="1"/>
</dbReference>
<dbReference type="GO" id="GO:0016788">
    <property type="term" value="F:hydrolase activity, acting on ester bonds"/>
    <property type="evidence" value="ECO:0007669"/>
    <property type="project" value="InterPro"/>
</dbReference>
<dbReference type="CDD" id="cd01310">
    <property type="entry name" value="TatD_DNAse"/>
    <property type="match status" value="1"/>
</dbReference>
<dbReference type="RefSeq" id="WP_200789681.1">
    <property type="nucleotide sequence ID" value="NZ_JAEDAO010000001.1"/>
</dbReference>
<feature type="binding site" evidence="4">
    <location>
        <position position="8"/>
    </location>
    <ligand>
        <name>a divalent metal cation</name>
        <dbReference type="ChEBI" id="CHEBI:60240"/>
        <label>1</label>
    </ligand>
</feature>
<dbReference type="PROSITE" id="PS01137">
    <property type="entry name" value="TATD_1"/>
    <property type="match status" value="1"/>
</dbReference>
<comment type="caution">
    <text evidence="5">The sequence shown here is derived from an EMBL/GenBank/DDBJ whole genome shotgun (WGS) entry which is preliminary data.</text>
</comment>
<dbReference type="InterPro" id="IPR018228">
    <property type="entry name" value="DNase_TatD-rel_CS"/>
</dbReference>
<keyword evidence="2 4" id="KW-0479">Metal-binding</keyword>
<dbReference type="Pfam" id="PF01026">
    <property type="entry name" value="TatD_DNase"/>
    <property type="match status" value="1"/>
</dbReference>
<feature type="binding site" evidence="4">
    <location>
        <position position="205"/>
    </location>
    <ligand>
        <name>a divalent metal cation</name>
        <dbReference type="ChEBI" id="CHEBI:60240"/>
        <label>1</label>
    </ligand>
</feature>
<dbReference type="InterPro" id="IPR001130">
    <property type="entry name" value="TatD-like"/>
</dbReference>
<dbReference type="PIRSF" id="PIRSF005902">
    <property type="entry name" value="DNase_TatD"/>
    <property type="match status" value="1"/>
</dbReference>
<gene>
    <name evidence="5" type="ORF">I8E28_18495</name>
</gene>
<dbReference type="EMBL" id="JAEDAO010000001">
    <property type="protein sequence ID" value="MBK0394601.1"/>
    <property type="molecule type" value="Genomic_DNA"/>
</dbReference>
<feature type="binding site" evidence="4">
    <location>
        <position position="10"/>
    </location>
    <ligand>
        <name>a divalent metal cation</name>
        <dbReference type="ChEBI" id="CHEBI:60240"/>
        <label>1</label>
    </ligand>
</feature>
<comment type="similarity">
    <text evidence="1">Belongs to the metallo-dependent hydrolases superfamily. TatD-type hydrolase family.</text>
</comment>
<feature type="binding site" evidence="4">
    <location>
        <position position="155"/>
    </location>
    <ligand>
        <name>a divalent metal cation</name>
        <dbReference type="ChEBI" id="CHEBI:60240"/>
        <label>2</label>
    </ligand>
</feature>
<evidence type="ECO:0000256" key="3">
    <source>
        <dbReference type="ARBA" id="ARBA00022801"/>
    </source>
</evidence>
<keyword evidence="6" id="KW-1185">Reference proteome</keyword>
<dbReference type="InterPro" id="IPR032466">
    <property type="entry name" value="Metal_Hydrolase"/>
</dbReference>
<dbReference type="SUPFAM" id="SSF51556">
    <property type="entry name" value="Metallo-dependent hydrolases"/>
    <property type="match status" value="1"/>
</dbReference>
<feature type="binding site" evidence="4">
    <location>
        <position position="133"/>
    </location>
    <ligand>
        <name>a divalent metal cation</name>
        <dbReference type="ChEBI" id="CHEBI:60240"/>
        <label>2</label>
    </ligand>
</feature>
<evidence type="ECO:0000313" key="5">
    <source>
        <dbReference type="EMBL" id="MBK0394601.1"/>
    </source>
</evidence>
<dbReference type="Gene3D" id="3.20.20.140">
    <property type="entry name" value="Metal-dependent hydrolases"/>
    <property type="match status" value="1"/>
</dbReference>
<evidence type="ECO:0000256" key="2">
    <source>
        <dbReference type="ARBA" id="ARBA00022723"/>
    </source>
</evidence>
<dbReference type="Proteomes" id="UP000617041">
    <property type="component" value="Unassembled WGS sequence"/>
</dbReference>
<feature type="binding site" evidence="4">
    <location>
        <position position="97"/>
    </location>
    <ligand>
        <name>a divalent metal cation</name>
        <dbReference type="ChEBI" id="CHEBI:60240"/>
        <label>1</label>
    </ligand>
</feature>
<protein>
    <submittedName>
        <fullName evidence="5">TatD family hydrolase</fullName>
    </submittedName>
</protein>